<reference evidence="3 4" key="1">
    <citation type="submission" date="2014-02" db="EMBL/GenBank/DDBJ databases">
        <title>Vibrio fortis Dalian14 Genome Sequencing.</title>
        <authorList>
            <person name="Wang Y."/>
            <person name="Song L."/>
            <person name="Liu G."/>
            <person name="Ding J."/>
        </authorList>
    </citation>
    <scope>NUCLEOTIDE SEQUENCE [LARGE SCALE GENOMIC DNA]</scope>
    <source>
        <strain evidence="3 4">Dalian14</strain>
    </source>
</reference>
<feature type="domain" description="GGDEF" evidence="2">
    <location>
        <begin position="208"/>
        <end position="337"/>
    </location>
</feature>
<name>A0A066UXT3_9VIBR</name>
<dbReference type="Gene3D" id="3.30.70.270">
    <property type="match status" value="1"/>
</dbReference>
<feature type="domain" description="EAL" evidence="1">
    <location>
        <begin position="350"/>
        <end position="608"/>
    </location>
</feature>
<keyword evidence="4" id="KW-1185">Reference proteome</keyword>
<comment type="caution">
    <text evidence="3">The sequence shown here is derived from an EMBL/GenBank/DDBJ whole genome shotgun (WGS) entry which is preliminary data.</text>
</comment>
<dbReference type="SUPFAM" id="SSF141868">
    <property type="entry name" value="EAL domain-like"/>
    <property type="match status" value="1"/>
</dbReference>
<gene>
    <name evidence="3" type="ORF">VFDL14_17390</name>
</gene>
<dbReference type="GO" id="GO:0071111">
    <property type="term" value="F:cyclic-guanylate-specific phosphodiesterase activity"/>
    <property type="evidence" value="ECO:0007669"/>
    <property type="project" value="InterPro"/>
</dbReference>
<dbReference type="SUPFAM" id="SSF55073">
    <property type="entry name" value="Nucleotide cyclase"/>
    <property type="match status" value="1"/>
</dbReference>
<dbReference type="PANTHER" id="PTHR33121">
    <property type="entry name" value="CYCLIC DI-GMP PHOSPHODIESTERASE PDEF"/>
    <property type="match status" value="1"/>
</dbReference>
<dbReference type="Proteomes" id="UP000027219">
    <property type="component" value="Unassembled WGS sequence"/>
</dbReference>
<dbReference type="EMBL" id="JFFR01000012">
    <property type="protein sequence ID" value="KDN29029.1"/>
    <property type="molecule type" value="Genomic_DNA"/>
</dbReference>
<accession>A0A066UXT3</accession>
<dbReference type="SMART" id="SM00267">
    <property type="entry name" value="GGDEF"/>
    <property type="match status" value="1"/>
</dbReference>
<dbReference type="InterPro" id="IPR029787">
    <property type="entry name" value="Nucleotide_cyclase"/>
</dbReference>
<dbReference type="CDD" id="cd01948">
    <property type="entry name" value="EAL"/>
    <property type="match status" value="1"/>
</dbReference>
<evidence type="ECO:0000313" key="3">
    <source>
        <dbReference type="EMBL" id="KDN29029.1"/>
    </source>
</evidence>
<organism evidence="3 4">
    <name type="scientific">Vibrio fortis</name>
    <dbReference type="NCBI Taxonomy" id="212667"/>
    <lineage>
        <taxon>Bacteria</taxon>
        <taxon>Pseudomonadati</taxon>
        <taxon>Pseudomonadota</taxon>
        <taxon>Gammaproteobacteria</taxon>
        <taxon>Vibrionales</taxon>
        <taxon>Vibrionaceae</taxon>
        <taxon>Vibrio</taxon>
    </lineage>
</organism>
<sequence length="622" mass="70315">MVYAHNRTEIELKTVGQLLELDGLDLLESAVLSLHSAYDTDYTSLVERKYFPDQISPMIIAHDHHIHHDRINPLHRQLYQEAVRHHHPDSHAARHVVDILPSEAFTQVVKTNYLLAIPTKTPSGEVMGVLLSSFKAPLDLDIQQEMIQHHQIFANIMTHTLREMWFNDRSEQLVHQLSYEVSHDSLTGLLNRSCLADTLESITQQSHPPFALAILDIDSFKAINDMHGNYIGDKVLQKLADILKAVVPEKNLTFRTAGNEFAFITYHSDPFSVCDAILRELKHSRIGSTLQLDFNVSIGLARSQDGMKDIEQLIFNTSLALKACKQAPNTRVKCYDTHLSAAYHRKAELVTALKDELSLPIDPRSEQGLYVAVQPIVSVQSQRWDYFEVLARWRTKKHGNISPTEFIAVAEESGLIVELGERVIELACRAKTLLEKELGYPVKLGINCSAHELHDSQRYLNYLTKMIKHFHFDKRDFVIELTETVLLSPTEGTKNVLSAMRQQGFTIALDDFGTGYSSLNYIHSYPIDCIKIDATFIQGLLTSDTAESVVWLIVQLANRLGVSLVAEGVEHKEQFETLHAMGCDKIQGFFFSCPLPAKDMIAKIQGRPTAKFTADKDEIKLE</sequence>
<evidence type="ECO:0000313" key="4">
    <source>
        <dbReference type="Proteomes" id="UP000027219"/>
    </source>
</evidence>
<dbReference type="NCBIfam" id="TIGR00254">
    <property type="entry name" value="GGDEF"/>
    <property type="match status" value="1"/>
</dbReference>
<dbReference type="PROSITE" id="PS50883">
    <property type="entry name" value="EAL"/>
    <property type="match status" value="1"/>
</dbReference>
<protein>
    <submittedName>
        <fullName evidence="3">Diguanylate cyclase</fullName>
    </submittedName>
</protein>
<dbReference type="CDD" id="cd01949">
    <property type="entry name" value="GGDEF"/>
    <property type="match status" value="1"/>
</dbReference>
<dbReference type="InterPro" id="IPR035919">
    <property type="entry name" value="EAL_sf"/>
</dbReference>
<dbReference type="SMART" id="SM00052">
    <property type="entry name" value="EAL"/>
    <property type="match status" value="1"/>
</dbReference>
<dbReference type="PANTHER" id="PTHR33121:SF79">
    <property type="entry name" value="CYCLIC DI-GMP PHOSPHODIESTERASE PDED-RELATED"/>
    <property type="match status" value="1"/>
</dbReference>
<dbReference type="InterPro" id="IPR043128">
    <property type="entry name" value="Rev_trsase/Diguanyl_cyclase"/>
</dbReference>
<proteinExistence type="predicted"/>
<dbReference type="PROSITE" id="PS50887">
    <property type="entry name" value="GGDEF"/>
    <property type="match status" value="1"/>
</dbReference>
<evidence type="ECO:0000259" key="1">
    <source>
        <dbReference type="PROSITE" id="PS50883"/>
    </source>
</evidence>
<dbReference type="InterPro" id="IPR050706">
    <property type="entry name" value="Cyclic-di-GMP_PDE-like"/>
</dbReference>
<evidence type="ECO:0000259" key="2">
    <source>
        <dbReference type="PROSITE" id="PS50887"/>
    </source>
</evidence>
<dbReference type="InterPro" id="IPR001633">
    <property type="entry name" value="EAL_dom"/>
</dbReference>
<dbReference type="Pfam" id="PF00990">
    <property type="entry name" value="GGDEF"/>
    <property type="match status" value="1"/>
</dbReference>
<dbReference type="OrthoDB" id="9787514at2"/>
<dbReference type="STRING" id="212667.VFDL14_17390"/>
<dbReference type="Pfam" id="PF00563">
    <property type="entry name" value="EAL"/>
    <property type="match status" value="1"/>
</dbReference>
<dbReference type="InterPro" id="IPR000160">
    <property type="entry name" value="GGDEF_dom"/>
</dbReference>
<dbReference type="Gene3D" id="3.20.20.450">
    <property type="entry name" value="EAL domain"/>
    <property type="match status" value="1"/>
</dbReference>
<dbReference type="RefSeq" id="WP_050487369.1">
    <property type="nucleotide sequence ID" value="NZ_JFFR01000012.1"/>
</dbReference>
<dbReference type="AlphaFoldDB" id="A0A066UXT3"/>